<feature type="chain" id="PRO_5012342983" evidence="1">
    <location>
        <begin position="20"/>
        <end position="38"/>
    </location>
</feature>
<protein>
    <submittedName>
        <fullName evidence="2">Uncharacterized protein</fullName>
    </submittedName>
</protein>
<feature type="signal peptide" evidence="1">
    <location>
        <begin position="1"/>
        <end position="19"/>
    </location>
</feature>
<reference evidence="3" key="1">
    <citation type="submission" date="2017-02" db="EMBL/GenBank/DDBJ databases">
        <title>Comparative genomics and description of representatives of a novel lineage of planctomycetes thriving in anoxic sediments.</title>
        <authorList>
            <person name="Spring S."/>
            <person name="Bunk B."/>
            <person name="Sproer C."/>
            <person name="Klenk H.-P."/>
        </authorList>
    </citation>
    <scope>NUCLEOTIDE SEQUENCE [LARGE SCALE GENOMIC DNA]</scope>
    <source>
        <strain evidence="3">L21-RPul-D3</strain>
    </source>
</reference>
<dbReference type="KEGG" id="pbu:L21SP3_01385"/>
<proteinExistence type="predicted"/>
<dbReference type="Proteomes" id="UP000188273">
    <property type="component" value="Chromosome"/>
</dbReference>
<dbReference type="EMBL" id="CP019633">
    <property type="protein sequence ID" value="AQQ09579.1"/>
    <property type="molecule type" value="Genomic_DNA"/>
</dbReference>
<keyword evidence="1" id="KW-0732">Signal</keyword>
<gene>
    <name evidence="2" type="ORF">L21SP3_01385</name>
</gene>
<evidence type="ECO:0000313" key="3">
    <source>
        <dbReference type="Proteomes" id="UP000188273"/>
    </source>
</evidence>
<evidence type="ECO:0000256" key="1">
    <source>
        <dbReference type="SAM" id="SignalP"/>
    </source>
</evidence>
<accession>A0A1Q2HQ30</accession>
<keyword evidence="3" id="KW-1185">Reference proteome</keyword>
<evidence type="ECO:0000313" key="2">
    <source>
        <dbReference type="EMBL" id="AQQ09579.1"/>
    </source>
</evidence>
<dbReference type="AlphaFoldDB" id="A0A1Q2HQ30"/>
<organism evidence="2 3">
    <name type="scientific">Sedimentisphaera cyanobacteriorum</name>
    <dbReference type="NCBI Taxonomy" id="1940790"/>
    <lineage>
        <taxon>Bacteria</taxon>
        <taxon>Pseudomonadati</taxon>
        <taxon>Planctomycetota</taxon>
        <taxon>Phycisphaerae</taxon>
        <taxon>Sedimentisphaerales</taxon>
        <taxon>Sedimentisphaeraceae</taxon>
        <taxon>Sedimentisphaera</taxon>
    </lineage>
</organism>
<name>A0A1Q2HQ30_9BACT</name>
<sequence length="38" mass="3971" precursor="true">MKNLLTPTVLVVTASVSLAAYNPVFTINAEASETALGY</sequence>